<proteinExistence type="predicted"/>
<dbReference type="GO" id="GO:0006508">
    <property type="term" value="P:proteolysis"/>
    <property type="evidence" value="ECO:0007669"/>
    <property type="project" value="UniProtKB-KW"/>
</dbReference>
<reference evidence="1 2" key="1">
    <citation type="submission" date="2018-06" db="EMBL/GenBank/DDBJ databases">
        <title>Genomic Encyclopedia of Type Strains, Phase IV (KMG-IV): sequencing the most valuable type-strain genomes for metagenomic binning, comparative biology and taxonomic classification.</title>
        <authorList>
            <person name="Goeker M."/>
        </authorList>
    </citation>
    <scope>NUCLEOTIDE SEQUENCE [LARGE SCALE GENOMIC DNA]</scope>
    <source>
        <strain evidence="1 2">DSM 25532</strain>
    </source>
</reference>
<comment type="caution">
    <text evidence="1">The sequence shown here is derived from an EMBL/GenBank/DDBJ whole genome shotgun (WGS) entry which is preliminary data.</text>
</comment>
<dbReference type="Proteomes" id="UP000253426">
    <property type="component" value="Unassembled WGS sequence"/>
</dbReference>
<dbReference type="Gene3D" id="2.40.70.10">
    <property type="entry name" value="Acid Proteases"/>
    <property type="match status" value="2"/>
</dbReference>
<dbReference type="EMBL" id="QNRR01000004">
    <property type="protein sequence ID" value="RBP44486.1"/>
    <property type="molecule type" value="Genomic_DNA"/>
</dbReference>
<keyword evidence="1" id="KW-0645">Protease</keyword>
<dbReference type="AlphaFoldDB" id="A0A366HNX5"/>
<keyword evidence="2" id="KW-1185">Reference proteome</keyword>
<evidence type="ECO:0000313" key="1">
    <source>
        <dbReference type="EMBL" id="RBP44486.1"/>
    </source>
</evidence>
<accession>A0A366HNX5</accession>
<name>A0A366HNX5_9BACT</name>
<evidence type="ECO:0000313" key="2">
    <source>
        <dbReference type="Proteomes" id="UP000253426"/>
    </source>
</evidence>
<sequence length="344" mass="37874">MILVLGWMPSGCTSRALKILTPVQLLKQLPQGTEVIQKPLMLLTKPEAKAPSHGGHSGSEVSAPLRMTHGVPVIDAHLNGVTIPLIIDTGCQPTLMVDPESAVRASVLVVKPAQGSLVLEGTLGEEDALLGRVQQLSLTDWRIEGPLCLIRSQQTYMAGLFQRRKLPLNLFGMALPLHACSYMTIDYPHERVVFGFHQHYQPVKNRHVWSVPMILRDGLPHVRLRHGGVRWEAVIDTGANPTMTITPEIAQQCGAMSSLSQVDGYRLGIGVMSGLKDRDKLQRVVLHRIQGLGPELSHVPATIANFTPRVGSGLLRHYRVTLDFKRQLLWLEEEGLKEQGDPAS</sequence>
<dbReference type="GO" id="GO:0008233">
    <property type="term" value="F:peptidase activity"/>
    <property type="evidence" value="ECO:0007669"/>
    <property type="project" value="UniProtKB-KW"/>
</dbReference>
<organism evidence="1 2">
    <name type="scientific">Roseimicrobium gellanilyticum</name>
    <dbReference type="NCBI Taxonomy" id="748857"/>
    <lineage>
        <taxon>Bacteria</taxon>
        <taxon>Pseudomonadati</taxon>
        <taxon>Verrucomicrobiota</taxon>
        <taxon>Verrucomicrobiia</taxon>
        <taxon>Verrucomicrobiales</taxon>
        <taxon>Verrucomicrobiaceae</taxon>
        <taxon>Roseimicrobium</taxon>
    </lineage>
</organism>
<gene>
    <name evidence="1" type="ORF">DES53_104307</name>
</gene>
<dbReference type="SUPFAM" id="SSF50630">
    <property type="entry name" value="Acid proteases"/>
    <property type="match status" value="1"/>
</dbReference>
<keyword evidence="1" id="KW-0378">Hydrolase</keyword>
<protein>
    <submittedName>
        <fullName evidence="1">Aspartyl protease</fullName>
    </submittedName>
</protein>
<dbReference type="InterPro" id="IPR021109">
    <property type="entry name" value="Peptidase_aspartic_dom_sf"/>
</dbReference>